<dbReference type="SUPFAM" id="SSF143503">
    <property type="entry name" value="PUG domain-like"/>
    <property type="match status" value="1"/>
</dbReference>
<feature type="region of interest" description="Disordered" evidence="1">
    <location>
        <begin position="238"/>
        <end position="264"/>
    </location>
</feature>
<feature type="domain" description="PUB" evidence="2">
    <location>
        <begin position="97"/>
        <end position="163"/>
    </location>
</feature>
<accession>A0A9Q1ECV7</accession>
<evidence type="ECO:0000313" key="4">
    <source>
        <dbReference type="Proteomes" id="UP001152622"/>
    </source>
</evidence>
<dbReference type="Pfam" id="PF09409">
    <property type="entry name" value="PUB"/>
    <property type="match status" value="1"/>
</dbReference>
<dbReference type="InterPro" id="IPR018997">
    <property type="entry name" value="PUB_domain"/>
</dbReference>
<dbReference type="EMBL" id="JAINUF010000019">
    <property type="protein sequence ID" value="KAJ8336498.1"/>
    <property type="molecule type" value="Genomic_DNA"/>
</dbReference>
<dbReference type="Proteomes" id="UP001152622">
    <property type="component" value="Chromosome 19"/>
</dbReference>
<organism evidence="3 4">
    <name type="scientific">Synaphobranchus kaupii</name>
    <name type="common">Kaup's arrowtooth eel</name>
    <dbReference type="NCBI Taxonomy" id="118154"/>
    <lineage>
        <taxon>Eukaryota</taxon>
        <taxon>Metazoa</taxon>
        <taxon>Chordata</taxon>
        <taxon>Craniata</taxon>
        <taxon>Vertebrata</taxon>
        <taxon>Euteleostomi</taxon>
        <taxon>Actinopterygii</taxon>
        <taxon>Neopterygii</taxon>
        <taxon>Teleostei</taxon>
        <taxon>Anguilliformes</taxon>
        <taxon>Synaphobranchidae</taxon>
        <taxon>Synaphobranchus</taxon>
    </lineage>
</organism>
<dbReference type="GO" id="GO:0070530">
    <property type="term" value="F:K63-linked polyubiquitin modification-dependent protein binding"/>
    <property type="evidence" value="ECO:0007669"/>
    <property type="project" value="TreeGrafter"/>
</dbReference>
<dbReference type="AlphaFoldDB" id="A0A9Q1ECV7"/>
<evidence type="ECO:0000259" key="2">
    <source>
        <dbReference type="Pfam" id="PF09409"/>
    </source>
</evidence>
<dbReference type="GO" id="GO:0097039">
    <property type="term" value="P:protein linear polyubiquitination"/>
    <property type="evidence" value="ECO:0007669"/>
    <property type="project" value="TreeGrafter"/>
</dbReference>
<keyword evidence="4" id="KW-1185">Reference proteome</keyword>
<dbReference type="PANTHER" id="PTHR16004:SF5">
    <property type="entry name" value="E3 UBIQUITIN-PROTEIN LIGASE RNF31"/>
    <property type="match status" value="1"/>
</dbReference>
<proteinExistence type="predicted"/>
<evidence type="ECO:0000313" key="3">
    <source>
        <dbReference type="EMBL" id="KAJ8336498.1"/>
    </source>
</evidence>
<dbReference type="InterPro" id="IPR026254">
    <property type="entry name" value="RNF31-like"/>
</dbReference>
<dbReference type="PANTHER" id="PTHR16004">
    <property type="entry name" value="RING FINGER PROTEIN 31-RELATED"/>
    <property type="match status" value="1"/>
</dbReference>
<reference evidence="3" key="1">
    <citation type="journal article" date="2023" name="Science">
        <title>Genome structures resolve the early diversification of teleost fishes.</title>
        <authorList>
            <person name="Parey E."/>
            <person name="Louis A."/>
            <person name="Montfort J."/>
            <person name="Bouchez O."/>
            <person name="Roques C."/>
            <person name="Iampietro C."/>
            <person name="Lluch J."/>
            <person name="Castinel A."/>
            <person name="Donnadieu C."/>
            <person name="Desvignes T."/>
            <person name="Floi Bucao C."/>
            <person name="Jouanno E."/>
            <person name="Wen M."/>
            <person name="Mejri S."/>
            <person name="Dirks R."/>
            <person name="Jansen H."/>
            <person name="Henkel C."/>
            <person name="Chen W.J."/>
            <person name="Zahm M."/>
            <person name="Cabau C."/>
            <person name="Klopp C."/>
            <person name="Thompson A.W."/>
            <person name="Robinson-Rechavi M."/>
            <person name="Braasch I."/>
            <person name="Lecointre G."/>
            <person name="Bobe J."/>
            <person name="Postlethwait J.H."/>
            <person name="Berthelot C."/>
            <person name="Roest Crollius H."/>
            <person name="Guiguen Y."/>
        </authorList>
    </citation>
    <scope>NUCLEOTIDE SEQUENCE</scope>
    <source>
        <strain evidence="3">WJC10195</strain>
    </source>
</reference>
<gene>
    <name evidence="3" type="ORF">SKAU_G00377180</name>
</gene>
<dbReference type="InterPro" id="IPR036339">
    <property type="entry name" value="PUB-like_dom_sf"/>
</dbReference>
<dbReference type="Gene3D" id="1.20.58.2190">
    <property type="match status" value="1"/>
</dbReference>
<dbReference type="GO" id="GO:0036435">
    <property type="term" value="F:K48-linked polyubiquitin modification-dependent protein binding"/>
    <property type="evidence" value="ECO:0007669"/>
    <property type="project" value="TreeGrafter"/>
</dbReference>
<dbReference type="GO" id="GO:1990450">
    <property type="term" value="F:linear polyubiquitin binding"/>
    <property type="evidence" value="ECO:0007669"/>
    <property type="project" value="TreeGrafter"/>
</dbReference>
<dbReference type="CDD" id="cd10464">
    <property type="entry name" value="PUB_RNF31"/>
    <property type="match status" value="1"/>
</dbReference>
<dbReference type="GO" id="GO:0061630">
    <property type="term" value="F:ubiquitin protein ligase activity"/>
    <property type="evidence" value="ECO:0007669"/>
    <property type="project" value="TreeGrafter"/>
</dbReference>
<evidence type="ECO:0000256" key="1">
    <source>
        <dbReference type="SAM" id="MobiDB-lite"/>
    </source>
</evidence>
<protein>
    <recommendedName>
        <fullName evidence="2">PUB domain-containing protein</fullName>
    </recommendedName>
</protein>
<dbReference type="OrthoDB" id="9978677at2759"/>
<name>A0A9Q1ECV7_SYNKA</name>
<dbReference type="GO" id="GO:0071797">
    <property type="term" value="C:LUBAC complex"/>
    <property type="evidence" value="ECO:0007669"/>
    <property type="project" value="InterPro"/>
</dbReference>
<sequence length="389" mass="42889">MPPFWLHRDTISGYDLCENTRKRIAMATLSAQLEEVRSRAEACLSSTGSAQEVRSDVVVIANIPLPLSAKYRHITAETMVTENGAGNNRQESLASLQRLSTALNILEKYGCNLTSPNRPRFWRSVKHNNPVFRATVDSIRGGRAVLSLYGYSSQQPDGLSFPDDIIEPDIKKVATVTLEVMTLRMELDMLIKESHPHPEFFERIIPSLCQQGETHEQSDSRLMADSVVIPSSEMKWEREVQPLSPSLPPKPAHSPSLGPASLAPTLQTGETGGCSLCGNTPSLFCPPCGSIPFCESCDRVFHRHPSRASHKHECTQVQKPDNCTICGIFPASAHCPTCVQRLCSECDRLYHSHPDPGGSQPNDGDLSQTAKDLSFLSLFVELCPLHQSE</sequence>
<comment type="caution">
    <text evidence="3">The sequence shown here is derived from an EMBL/GenBank/DDBJ whole genome shotgun (WGS) entry which is preliminary data.</text>
</comment>